<reference evidence="2 3" key="1">
    <citation type="submission" date="2017-08" db="EMBL/GenBank/DDBJ databases">
        <title>Infants hospitalized years apart are colonized by the same room-sourced microbial strains.</title>
        <authorList>
            <person name="Brooks B."/>
            <person name="Olm M.R."/>
            <person name="Firek B.A."/>
            <person name="Baker R."/>
            <person name="Thomas B.C."/>
            <person name="Morowitz M.J."/>
            <person name="Banfield J.F."/>
        </authorList>
    </citation>
    <scope>NUCLEOTIDE SEQUENCE [LARGE SCALE GENOMIC DNA]</scope>
    <source>
        <strain evidence="2">S2_018_000_R2_101</strain>
    </source>
</reference>
<keyword evidence="1" id="KW-1133">Transmembrane helix</keyword>
<organism evidence="2 3">
    <name type="scientific">Sphingomonas sanxanigenens</name>
    <dbReference type="NCBI Taxonomy" id="397260"/>
    <lineage>
        <taxon>Bacteria</taxon>
        <taxon>Pseudomonadati</taxon>
        <taxon>Pseudomonadota</taxon>
        <taxon>Alphaproteobacteria</taxon>
        <taxon>Sphingomonadales</taxon>
        <taxon>Sphingomonadaceae</taxon>
        <taxon>Sphingomonas</taxon>
    </lineage>
</organism>
<keyword evidence="1" id="KW-0472">Membrane</keyword>
<evidence type="ECO:0000256" key="1">
    <source>
        <dbReference type="SAM" id="Phobius"/>
    </source>
</evidence>
<dbReference type="Pfam" id="PF05656">
    <property type="entry name" value="DUF805"/>
    <property type="match status" value="1"/>
</dbReference>
<dbReference type="InterPro" id="IPR008523">
    <property type="entry name" value="DUF805"/>
</dbReference>
<dbReference type="Proteomes" id="UP000249066">
    <property type="component" value="Unassembled WGS sequence"/>
</dbReference>
<proteinExistence type="predicted"/>
<keyword evidence="1" id="KW-0812">Transmembrane</keyword>
<evidence type="ECO:0000313" key="2">
    <source>
        <dbReference type="EMBL" id="PZO91895.1"/>
    </source>
</evidence>
<dbReference type="EMBL" id="QFNN01000003">
    <property type="protein sequence ID" value="PZO91895.1"/>
    <property type="molecule type" value="Genomic_DNA"/>
</dbReference>
<name>A0A2W5C9R0_9SPHN</name>
<comment type="caution">
    <text evidence="2">The sequence shown here is derived from an EMBL/GenBank/DDBJ whole genome shotgun (WGS) entry which is preliminary data.</text>
</comment>
<feature type="transmembrane region" description="Helical" evidence="1">
    <location>
        <begin position="105"/>
        <end position="124"/>
    </location>
</feature>
<feature type="transmembrane region" description="Helical" evidence="1">
    <location>
        <begin position="21"/>
        <end position="48"/>
    </location>
</feature>
<protein>
    <recommendedName>
        <fullName evidence="4">DUF805 domain-containing protein</fullName>
    </recommendedName>
</protein>
<accession>A0A2W5C9R0</accession>
<gene>
    <name evidence="2" type="ORF">DI623_01480</name>
</gene>
<dbReference type="AlphaFoldDB" id="A0A2W5C9R0"/>
<feature type="transmembrane region" description="Helical" evidence="1">
    <location>
        <begin position="68"/>
        <end position="93"/>
    </location>
</feature>
<sequence length="132" mass="14073">MRGMRAVLRDMFGSFSSGRIGRLRFVGLTLLLDVALVAVGLLFGLFAGVMERLDPYRTLTANGPILPALGLTAFTIIVAVSLLVIFGTLNLVAKRARDIGWSPELLLILCVMFSGVTWIVLAIVPGKADAAA</sequence>
<evidence type="ECO:0008006" key="4">
    <source>
        <dbReference type="Google" id="ProtNLM"/>
    </source>
</evidence>
<dbReference type="GO" id="GO:0016020">
    <property type="term" value="C:membrane"/>
    <property type="evidence" value="ECO:0007669"/>
    <property type="project" value="InterPro"/>
</dbReference>
<evidence type="ECO:0000313" key="3">
    <source>
        <dbReference type="Proteomes" id="UP000249066"/>
    </source>
</evidence>